<comment type="caution">
    <text evidence="2">The sequence shown here is derived from an EMBL/GenBank/DDBJ whole genome shotgun (WGS) entry which is preliminary data.</text>
</comment>
<dbReference type="Proteomes" id="UP001151760">
    <property type="component" value="Unassembled WGS sequence"/>
</dbReference>
<evidence type="ECO:0000313" key="2">
    <source>
        <dbReference type="EMBL" id="GJS75883.1"/>
    </source>
</evidence>
<feature type="region of interest" description="Disordered" evidence="1">
    <location>
        <begin position="205"/>
        <end position="229"/>
    </location>
</feature>
<sequence>MGKIVTHYIQSSACTYPACIVNGVKFVVHERDRLHTTQSSGISTPGHNGEMYYGQLEEILELTPAREFHQNNQYILATQATQVFYLEDLARRPLHWKVVEHVYHRDVAKSDQDVIHGSSSSDVALSVGLTVLESTDLSINVQSTEVDAPPINEDNANANEDNADFINNEDDVVAHVLDDDDVEVSDDDEVNPSTNVEEMACVAPRSHGGDAGGDPPRRPTGPVPAQCQGSTIRGVTTNRALRRTFRDNREEPLTVGFDIEDQGTFHPLGVNASYLNSFMGEQIRPLQLACEWEEIPHAYKAHILPTLEDKLVVDDNVYTVGERVRLGLELKLRLLWGKRKTRIKAEHFKIHETPDDANAHMPPPKKAKKQYYEDLIETWRKGHSKKNGQFKTEENKARYEEMKAMKDHIRAGIIPFKTD</sequence>
<evidence type="ECO:0000256" key="1">
    <source>
        <dbReference type="SAM" id="MobiDB-lite"/>
    </source>
</evidence>
<dbReference type="PANTHER" id="PTHR48258:SF14">
    <property type="entry name" value="OS02G0583300 PROTEIN"/>
    <property type="match status" value="1"/>
</dbReference>
<reference evidence="2" key="1">
    <citation type="journal article" date="2022" name="Int. J. Mol. Sci.">
        <title>Draft Genome of Tanacetum Coccineum: Genomic Comparison of Closely Related Tanacetum-Family Plants.</title>
        <authorList>
            <person name="Yamashiro T."/>
            <person name="Shiraishi A."/>
            <person name="Nakayama K."/>
            <person name="Satake H."/>
        </authorList>
    </citation>
    <scope>NUCLEOTIDE SEQUENCE</scope>
</reference>
<protein>
    <submittedName>
        <fullName evidence="2">Uncharacterized protein</fullName>
    </submittedName>
</protein>
<dbReference type="EMBL" id="BQNB010010335">
    <property type="protein sequence ID" value="GJS75883.1"/>
    <property type="molecule type" value="Genomic_DNA"/>
</dbReference>
<keyword evidence="3" id="KW-1185">Reference proteome</keyword>
<proteinExistence type="predicted"/>
<name>A0ABQ4YDT3_9ASTR</name>
<organism evidence="2 3">
    <name type="scientific">Tanacetum coccineum</name>
    <dbReference type="NCBI Taxonomy" id="301880"/>
    <lineage>
        <taxon>Eukaryota</taxon>
        <taxon>Viridiplantae</taxon>
        <taxon>Streptophyta</taxon>
        <taxon>Embryophyta</taxon>
        <taxon>Tracheophyta</taxon>
        <taxon>Spermatophyta</taxon>
        <taxon>Magnoliopsida</taxon>
        <taxon>eudicotyledons</taxon>
        <taxon>Gunneridae</taxon>
        <taxon>Pentapetalae</taxon>
        <taxon>asterids</taxon>
        <taxon>campanulids</taxon>
        <taxon>Asterales</taxon>
        <taxon>Asteraceae</taxon>
        <taxon>Asteroideae</taxon>
        <taxon>Anthemideae</taxon>
        <taxon>Anthemidinae</taxon>
        <taxon>Tanacetum</taxon>
    </lineage>
</organism>
<evidence type="ECO:0000313" key="3">
    <source>
        <dbReference type="Proteomes" id="UP001151760"/>
    </source>
</evidence>
<reference evidence="2" key="2">
    <citation type="submission" date="2022-01" db="EMBL/GenBank/DDBJ databases">
        <authorList>
            <person name="Yamashiro T."/>
            <person name="Shiraishi A."/>
            <person name="Satake H."/>
            <person name="Nakayama K."/>
        </authorList>
    </citation>
    <scope>NUCLEOTIDE SEQUENCE</scope>
</reference>
<accession>A0ABQ4YDT3</accession>
<gene>
    <name evidence="2" type="ORF">Tco_0725764</name>
</gene>
<dbReference type="PANTHER" id="PTHR48258">
    <property type="entry name" value="DUF4218 DOMAIN-CONTAINING PROTEIN-RELATED"/>
    <property type="match status" value="1"/>
</dbReference>